<dbReference type="InterPro" id="IPR051598">
    <property type="entry name" value="TSUP/Inactive_protease-like"/>
</dbReference>
<feature type="transmembrane region" description="Helical" evidence="5">
    <location>
        <begin position="82"/>
        <end position="106"/>
    </location>
</feature>
<evidence type="ECO:0008006" key="7">
    <source>
        <dbReference type="Google" id="ProtNLM"/>
    </source>
</evidence>
<sequence length="410" mass="44622">MENDELTPLNAHDGDQKDKHLKEIGCGTAACKNVVEYAPEGKLAVLYWSWFAAKAILLVILVILPFIFYTPSEISSLWYTPIMGIVAASLPSGGAPIAGGIVFLPVLTLNGIHASQAVAFSAATQMIGCGVLAPMNWWVAKPGIFIYKVIPVALIFGMMGTFVALLCVPLSARTPPIDVIFQDLFSSMSKLQSTDAIHMLRGAVNATVTDVPEEQMTGGDEGTAMHHHATLMSFLGIMAHGHDPEDNVDLCFAVFCVILSIYVIHGLVHDHLVEQNEEYKYTKNSVVAYAAASFVGGLITGWIGIGIEKVLFVMLTSYDKCNINRACITSISIVGWISTFAFVIHMWLLKDVPVMFWVCGLSGVHIGAMIGPTINKWIGSRNVMIVFVIFLIVDAAYKFYALGKEWTSEV</sequence>
<feature type="transmembrane region" description="Helical" evidence="5">
    <location>
        <begin position="326"/>
        <end position="348"/>
    </location>
</feature>
<feature type="transmembrane region" description="Helical" evidence="5">
    <location>
        <begin position="145"/>
        <end position="168"/>
    </location>
</feature>
<proteinExistence type="predicted"/>
<evidence type="ECO:0000256" key="1">
    <source>
        <dbReference type="ARBA" id="ARBA00004141"/>
    </source>
</evidence>
<gene>
    <name evidence="6" type="ORF">FJAP1339_LOCUS4172</name>
</gene>
<protein>
    <recommendedName>
        <fullName evidence="7">Membrane transporter protein</fullName>
    </recommendedName>
</protein>
<accession>A0A7S2UZ96</accession>
<evidence type="ECO:0000256" key="4">
    <source>
        <dbReference type="ARBA" id="ARBA00023136"/>
    </source>
</evidence>
<reference evidence="6" key="1">
    <citation type="submission" date="2021-01" db="EMBL/GenBank/DDBJ databases">
        <authorList>
            <person name="Corre E."/>
            <person name="Pelletier E."/>
            <person name="Niang G."/>
            <person name="Scheremetjew M."/>
            <person name="Finn R."/>
            <person name="Kale V."/>
            <person name="Holt S."/>
            <person name="Cochrane G."/>
            <person name="Meng A."/>
            <person name="Brown T."/>
            <person name="Cohen L."/>
        </authorList>
    </citation>
    <scope>NUCLEOTIDE SEQUENCE</scope>
    <source>
        <strain evidence="6">CCMP1661</strain>
    </source>
</reference>
<feature type="transmembrane region" description="Helical" evidence="5">
    <location>
        <begin position="248"/>
        <end position="267"/>
    </location>
</feature>
<dbReference type="EMBL" id="HBHR01008631">
    <property type="protein sequence ID" value="CAD9861650.1"/>
    <property type="molecule type" value="Transcribed_RNA"/>
</dbReference>
<keyword evidence="4 5" id="KW-0472">Membrane</keyword>
<dbReference type="Pfam" id="PF01925">
    <property type="entry name" value="TauE"/>
    <property type="match status" value="1"/>
</dbReference>
<organism evidence="6">
    <name type="scientific">Fibrocapsa japonica</name>
    <dbReference type="NCBI Taxonomy" id="94617"/>
    <lineage>
        <taxon>Eukaryota</taxon>
        <taxon>Sar</taxon>
        <taxon>Stramenopiles</taxon>
        <taxon>Ochrophyta</taxon>
        <taxon>Raphidophyceae</taxon>
        <taxon>Chattonellales</taxon>
        <taxon>Chattonellaceae</taxon>
        <taxon>Fibrocapsa</taxon>
    </lineage>
</organism>
<feature type="transmembrane region" description="Helical" evidence="5">
    <location>
        <begin position="287"/>
        <end position="305"/>
    </location>
</feature>
<comment type="subcellular location">
    <subcellularLocation>
        <location evidence="1">Membrane</location>
        <topology evidence="1">Multi-pass membrane protein</topology>
    </subcellularLocation>
</comment>
<dbReference type="PANTHER" id="PTHR43701">
    <property type="entry name" value="MEMBRANE TRANSPORTER PROTEIN MJ0441-RELATED"/>
    <property type="match status" value="1"/>
</dbReference>
<feature type="transmembrane region" description="Helical" evidence="5">
    <location>
        <begin position="383"/>
        <end position="400"/>
    </location>
</feature>
<keyword evidence="2 5" id="KW-0812">Transmembrane</keyword>
<dbReference type="GO" id="GO:0016020">
    <property type="term" value="C:membrane"/>
    <property type="evidence" value="ECO:0007669"/>
    <property type="project" value="UniProtKB-SubCell"/>
</dbReference>
<feature type="transmembrane region" description="Helical" evidence="5">
    <location>
        <begin position="45"/>
        <end position="70"/>
    </location>
</feature>
<evidence type="ECO:0000256" key="2">
    <source>
        <dbReference type="ARBA" id="ARBA00022692"/>
    </source>
</evidence>
<dbReference type="PANTHER" id="PTHR43701:SF2">
    <property type="entry name" value="MEMBRANE TRANSPORTER PROTEIN YJNA-RELATED"/>
    <property type="match status" value="1"/>
</dbReference>
<dbReference type="InterPro" id="IPR002781">
    <property type="entry name" value="TM_pro_TauE-like"/>
</dbReference>
<feature type="transmembrane region" description="Helical" evidence="5">
    <location>
        <begin position="354"/>
        <end position="371"/>
    </location>
</feature>
<evidence type="ECO:0000313" key="6">
    <source>
        <dbReference type="EMBL" id="CAD9861650.1"/>
    </source>
</evidence>
<dbReference type="AlphaFoldDB" id="A0A7S2UZ96"/>
<name>A0A7S2UZ96_9STRA</name>
<evidence type="ECO:0000256" key="5">
    <source>
        <dbReference type="SAM" id="Phobius"/>
    </source>
</evidence>
<keyword evidence="3 5" id="KW-1133">Transmembrane helix</keyword>
<feature type="transmembrane region" description="Helical" evidence="5">
    <location>
        <begin position="118"/>
        <end position="139"/>
    </location>
</feature>
<evidence type="ECO:0000256" key="3">
    <source>
        <dbReference type="ARBA" id="ARBA00022989"/>
    </source>
</evidence>